<dbReference type="SUPFAM" id="SSF51445">
    <property type="entry name" value="(Trans)glycosidases"/>
    <property type="match status" value="1"/>
</dbReference>
<protein>
    <recommendedName>
        <fullName evidence="3">Beta-glucosidase</fullName>
    </recommendedName>
</protein>
<dbReference type="AlphaFoldDB" id="A0A502GL89"/>
<accession>A0A502GL89</accession>
<name>A0A502GL89_9BACT</name>
<dbReference type="EMBL" id="RCYZ01000008">
    <property type="protein sequence ID" value="TPG62909.1"/>
    <property type="molecule type" value="Genomic_DNA"/>
</dbReference>
<organism evidence="1 2">
    <name type="scientific">Hymenobacter nivis</name>
    <dbReference type="NCBI Taxonomy" id="1850093"/>
    <lineage>
        <taxon>Bacteria</taxon>
        <taxon>Pseudomonadati</taxon>
        <taxon>Bacteroidota</taxon>
        <taxon>Cytophagia</taxon>
        <taxon>Cytophagales</taxon>
        <taxon>Hymenobacteraceae</taxon>
        <taxon>Hymenobacter</taxon>
    </lineage>
</organism>
<keyword evidence="2" id="KW-1185">Reference proteome</keyword>
<dbReference type="Proteomes" id="UP000317646">
    <property type="component" value="Unassembled WGS sequence"/>
</dbReference>
<proteinExistence type="predicted"/>
<dbReference type="OrthoDB" id="866052at2"/>
<sequence length="325" mass="36636">MIYGMCFDGSVVRGRGDDGQPLHFSNTRATGHVEHLEMHYARARQMGLTRFRDTVLWDEENRAPDYRWLDRLQAVGQGQVELVLNHYGLPEWLDEAMFWDGRAAAAMHDLAQQIALRYRGAFRSYNVGVELGIWTDWVAAPQSRQWPFGGCSWWEVYRQTSAITIAIAQGLKAGDPTCRMAMSEPWGWDPGVPYADQARPFATVLGRPDAVAEANGCHTWQQGRADLLDVIGLNIYFDNDIPALLAAARQMFPDKAVVVAETANIYRPDCHPPALWWAKFEALGEPDLEVCWSPGLTVLTHELGERMAGNLLDEDGTQHWHRPGF</sequence>
<evidence type="ECO:0000313" key="1">
    <source>
        <dbReference type="EMBL" id="TPG62909.1"/>
    </source>
</evidence>
<evidence type="ECO:0008006" key="3">
    <source>
        <dbReference type="Google" id="ProtNLM"/>
    </source>
</evidence>
<comment type="caution">
    <text evidence="1">The sequence shown here is derived from an EMBL/GenBank/DDBJ whole genome shotgun (WGS) entry which is preliminary data.</text>
</comment>
<reference evidence="1 2" key="1">
    <citation type="journal article" date="2019" name="Environ. Microbiol.">
        <title>Species interactions and distinct microbial communities in high Arctic permafrost affected cryosols are associated with the CH4 and CO2 gas fluxes.</title>
        <authorList>
            <person name="Altshuler I."/>
            <person name="Hamel J."/>
            <person name="Turney S."/>
            <person name="Magnuson E."/>
            <person name="Levesque R."/>
            <person name="Greer C."/>
            <person name="Whyte L.G."/>
        </authorList>
    </citation>
    <scope>NUCLEOTIDE SEQUENCE [LARGE SCALE GENOMIC DNA]</scope>
    <source>
        <strain evidence="1 2">S9.2P</strain>
    </source>
</reference>
<gene>
    <name evidence="1" type="ORF">EAH73_17745</name>
</gene>
<dbReference type="RefSeq" id="WP_140468789.1">
    <property type="nucleotide sequence ID" value="NZ_RCYZ01000008.1"/>
</dbReference>
<dbReference type="InterPro" id="IPR017853">
    <property type="entry name" value="GH"/>
</dbReference>
<evidence type="ECO:0000313" key="2">
    <source>
        <dbReference type="Proteomes" id="UP000317646"/>
    </source>
</evidence>